<dbReference type="AlphaFoldDB" id="A0A0D6A4H5"/>
<protein>
    <recommendedName>
        <fullName evidence="1">[acyl-carrier-protein] S-malonyltransferase</fullName>
        <ecNumber evidence="1">2.3.1.39</ecNumber>
    </recommendedName>
</protein>
<dbReference type="Proteomes" id="UP000035709">
    <property type="component" value="Chromosome"/>
</dbReference>
<dbReference type="STRING" id="1600.LBAT_1328"/>
<reference evidence="6 7" key="1">
    <citation type="submission" date="2015-03" db="EMBL/GenBank/DDBJ databases">
        <title>Complete genome sequence of Lactobacillus acetotolerans NBRC 13120.</title>
        <authorList>
            <person name="Toh H."/>
            <person name="Morita H."/>
            <person name="Fujita N."/>
        </authorList>
    </citation>
    <scope>NUCLEOTIDE SEQUENCE [LARGE SCALE GENOMIC DNA]</scope>
    <source>
        <strain evidence="6 7">NBRC 13120</strain>
    </source>
</reference>
<dbReference type="OrthoDB" id="9805460at2"/>
<evidence type="ECO:0000256" key="2">
    <source>
        <dbReference type="ARBA" id="ARBA00022679"/>
    </source>
</evidence>
<evidence type="ECO:0000256" key="3">
    <source>
        <dbReference type="ARBA" id="ARBA00023315"/>
    </source>
</evidence>
<dbReference type="GO" id="GO:0005829">
    <property type="term" value="C:cytosol"/>
    <property type="evidence" value="ECO:0007669"/>
    <property type="project" value="TreeGrafter"/>
</dbReference>
<keyword evidence="7" id="KW-1185">Reference proteome</keyword>
<evidence type="ECO:0000313" key="7">
    <source>
        <dbReference type="Proteomes" id="UP000035709"/>
    </source>
</evidence>
<keyword evidence="3" id="KW-0012">Acyltransferase</keyword>
<dbReference type="PANTHER" id="PTHR42681">
    <property type="entry name" value="MALONYL-COA-ACYL CARRIER PROTEIN TRANSACYLASE, MITOCHONDRIAL"/>
    <property type="match status" value="1"/>
</dbReference>
<dbReference type="InterPro" id="IPR050858">
    <property type="entry name" value="Mal-CoA-ACP_Trans/PKS_FabD"/>
</dbReference>
<dbReference type="Pfam" id="PF00698">
    <property type="entry name" value="Acyl_transf_1"/>
    <property type="match status" value="1"/>
</dbReference>
<dbReference type="Gene3D" id="3.40.366.10">
    <property type="entry name" value="Malonyl-Coenzyme A Acyl Carrier Protein, domain 2"/>
    <property type="match status" value="1"/>
</dbReference>
<evidence type="ECO:0000259" key="5">
    <source>
        <dbReference type="SMART" id="SM00827"/>
    </source>
</evidence>
<dbReference type="GO" id="GO:0004314">
    <property type="term" value="F:[acyl-carrier-protein] S-malonyltransferase activity"/>
    <property type="evidence" value="ECO:0007669"/>
    <property type="project" value="UniProtKB-EC"/>
</dbReference>
<dbReference type="SMART" id="SM00827">
    <property type="entry name" value="PKS_AT"/>
    <property type="match status" value="1"/>
</dbReference>
<dbReference type="EC" id="2.3.1.39" evidence="1"/>
<dbReference type="InterPro" id="IPR016035">
    <property type="entry name" value="Acyl_Trfase/lysoPLipase"/>
</dbReference>
<evidence type="ECO:0000313" key="6">
    <source>
        <dbReference type="EMBL" id="BAQ57717.1"/>
    </source>
</evidence>
<evidence type="ECO:0000256" key="4">
    <source>
        <dbReference type="ARBA" id="ARBA00048462"/>
    </source>
</evidence>
<dbReference type="PATRIC" id="fig|1600.4.peg.1355"/>
<feature type="domain" description="Malonyl-CoA:ACP transacylase (MAT)" evidence="5">
    <location>
        <begin position="8"/>
        <end position="304"/>
    </location>
</feature>
<dbReference type="KEGG" id="lae:LBAT_1328"/>
<dbReference type="Gene3D" id="3.30.70.250">
    <property type="entry name" value="Malonyl-CoA ACP transacylase, ACP-binding"/>
    <property type="match status" value="1"/>
</dbReference>
<organism evidence="6 7">
    <name type="scientific">Lactobacillus acetotolerans</name>
    <dbReference type="NCBI Taxonomy" id="1600"/>
    <lineage>
        <taxon>Bacteria</taxon>
        <taxon>Bacillati</taxon>
        <taxon>Bacillota</taxon>
        <taxon>Bacilli</taxon>
        <taxon>Lactobacillales</taxon>
        <taxon>Lactobacillaceae</taxon>
        <taxon>Lactobacillus</taxon>
    </lineage>
</organism>
<dbReference type="EMBL" id="AP014808">
    <property type="protein sequence ID" value="BAQ57717.1"/>
    <property type="molecule type" value="Genomic_DNA"/>
</dbReference>
<dbReference type="GO" id="GO:0006633">
    <property type="term" value="P:fatty acid biosynthetic process"/>
    <property type="evidence" value="ECO:0007669"/>
    <property type="project" value="TreeGrafter"/>
</dbReference>
<dbReference type="InterPro" id="IPR001227">
    <property type="entry name" value="Ac_transferase_dom_sf"/>
</dbReference>
<comment type="catalytic activity">
    <reaction evidence="4">
        <text>holo-[ACP] + malonyl-CoA = malonyl-[ACP] + CoA</text>
        <dbReference type="Rhea" id="RHEA:41792"/>
        <dbReference type="Rhea" id="RHEA-COMP:9623"/>
        <dbReference type="Rhea" id="RHEA-COMP:9685"/>
        <dbReference type="ChEBI" id="CHEBI:57287"/>
        <dbReference type="ChEBI" id="CHEBI:57384"/>
        <dbReference type="ChEBI" id="CHEBI:64479"/>
        <dbReference type="ChEBI" id="CHEBI:78449"/>
        <dbReference type="EC" id="2.3.1.39"/>
    </reaction>
</comment>
<evidence type="ECO:0000256" key="1">
    <source>
        <dbReference type="ARBA" id="ARBA00013258"/>
    </source>
</evidence>
<dbReference type="SUPFAM" id="SSF52151">
    <property type="entry name" value="FabD/lysophospholipase-like"/>
    <property type="match status" value="1"/>
</dbReference>
<dbReference type="PANTHER" id="PTHR42681:SF1">
    <property type="entry name" value="MALONYL-COA-ACYL CARRIER PROTEIN TRANSACYLASE, MITOCHONDRIAL"/>
    <property type="match status" value="1"/>
</dbReference>
<dbReference type="RefSeq" id="WP_060459704.1">
    <property type="nucleotide sequence ID" value="NZ_AP014808.1"/>
</dbReference>
<gene>
    <name evidence="6" type="ORF">LBAT_1328</name>
</gene>
<name>A0A0D6A4H5_9LACO</name>
<sequence>MNKKFAILFPGSGVQVKGMGKDIYNKFSAAKGIYDQAEEITPFDTKKISFSDYRGGLEKIESFQTVSVVFDLAIFKTLESNGLTPTVVSGLSLGQFAGIYASKMLNLKDSLDLVMFFSKSIAPILDRSKGRIYITRKVPLELLKKLLQASNGKASLISENSTTSMVYGGDAQISEQIKNKLNNLGYAEIIEIPNIPPVHTKMANSLANGMSNYLDTLNWHNNQIPLISDTDAIFINKNNVKQAILKQLLSGTHFINSIKKILSMGITNLVCIGPGDTIPTFVKDIADNLGFAINLYNIANSDDLLQVITDLTSK</sequence>
<keyword evidence="2" id="KW-0808">Transferase</keyword>
<proteinExistence type="predicted"/>
<accession>A0A0D6A4H5</accession>
<dbReference type="InterPro" id="IPR014043">
    <property type="entry name" value="Acyl_transferase_dom"/>
</dbReference>